<keyword evidence="2 4" id="KW-0574">Periplasm</keyword>
<name>A0A2A2MCA8_9GAMM</name>
<keyword evidence="1 4" id="KW-0732">Signal</keyword>
<keyword evidence="3 4" id="KW-0143">Chaperone</keyword>
<dbReference type="RefSeq" id="WP_008815560.1">
    <property type="nucleotide sequence ID" value="NZ_CALECD010000087.1"/>
</dbReference>
<evidence type="ECO:0000256" key="1">
    <source>
        <dbReference type="ARBA" id="ARBA00022729"/>
    </source>
</evidence>
<gene>
    <name evidence="4" type="primary">hdeB</name>
    <name evidence="5" type="ORF">CJD50_11795</name>
</gene>
<organism evidence="5 6">
    <name type="scientific">Hafnia paralvei</name>
    <dbReference type="NCBI Taxonomy" id="546367"/>
    <lineage>
        <taxon>Bacteria</taxon>
        <taxon>Pseudomonadati</taxon>
        <taxon>Pseudomonadota</taxon>
        <taxon>Gammaproteobacteria</taxon>
        <taxon>Enterobacterales</taxon>
        <taxon>Hafniaceae</taxon>
        <taxon>Hafnia</taxon>
    </lineage>
</organism>
<dbReference type="KEGG" id="hpar:AL518_05670"/>
<dbReference type="Pfam" id="PF06411">
    <property type="entry name" value="HdeA"/>
    <property type="match status" value="1"/>
</dbReference>
<keyword evidence="6" id="KW-1185">Reference proteome</keyword>
<evidence type="ECO:0000313" key="6">
    <source>
        <dbReference type="Proteomes" id="UP000218796"/>
    </source>
</evidence>
<dbReference type="HAMAP" id="MF_00947">
    <property type="entry name" value="HdeB"/>
    <property type="match status" value="1"/>
</dbReference>
<dbReference type="InterPro" id="IPR010486">
    <property type="entry name" value="HNS-dep_expression_A/B"/>
</dbReference>
<reference evidence="5 6" key="1">
    <citation type="submission" date="2017-08" db="EMBL/GenBank/DDBJ databases">
        <title>Draft Genome Sequence of Hafnia alvei CITHA-6 Isolated from Raw Bovine Milk.</title>
        <authorList>
            <person name="Culligan E.P."/>
            <person name="Mcsweeney A."/>
            <person name="O'Doherty C."/>
            <person name="Gleeson E."/>
            <person name="O'Riordan D."/>
            <person name="Sleator R.D."/>
        </authorList>
    </citation>
    <scope>NUCLEOTIDE SEQUENCE [LARGE SCALE GENOMIC DNA]</scope>
    <source>
        <strain evidence="5 6">CITHA-6</strain>
    </source>
</reference>
<dbReference type="EMBL" id="NQMS01000004">
    <property type="protein sequence ID" value="PAV96383.1"/>
    <property type="molecule type" value="Genomic_DNA"/>
</dbReference>
<evidence type="ECO:0000256" key="3">
    <source>
        <dbReference type="ARBA" id="ARBA00023186"/>
    </source>
</evidence>
<dbReference type="GO" id="GO:0042597">
    <property type="term" value="C:periplasmic space"/>
    <property type="evidence" value="ECO:0007669"/>
    <property type="project" value="UniProtKB-SubCell"/>
</dbReference>
<evidence type="ECO:0000256" key="2">
    <source>
        <dbReference type="ARBA" id="ARBA00022764"/>
    </source>
</evidence>
<accession>A0A2A2MCA8</accession>
<sequence length="107" mass="11831" precursor="true">MNKYSVPLLVGLISSGLLMANVAKAAQDVTPTNMTCQEFLNMNSKSYSPIVFWILNKDTDFSGGDYVDWHETETLATPKAVELCKKSPSTKVESLKETLENAVKKVE</sequence>
<dbReference type="Proteomes" id="UP000218796">
    <property type="component" value="Unassembled WGS sequence"/>
</dbReference>
<comment type="function">
    <text evidence="4">Required for optimal acid stress protection, which is important for survival of enteric bacteria in the acidic environment of the host stomach. Exhibits a chaperone-like activity at acidic pH by preventing the aggregation of many different periplasmic proteins.</text>
</comment>
<dbReference type="OrthoDB" id="6478401at2"/>
<comment type="caution">
    <text evidence="5">The sequence shown here is derived from an EMBL/GenBank/DDBJ whole genome shotgun (WGS) entry which is preliminary data.</text>
</comment>
<dbReference type="InterPro" id="IPR028623">
    <property type="entry name" value="HdeB"/>
</dbReference>
<comment type="subcellular location">
    <subcellularLocation>
        <location evidence="4">Periplasm</location>
    </subcellularLocation>
</comment>
<dbReference type="GO" id="GO:0051082">
    <property type="term" value="F:unfolded protein binding"/>
    <property type="evidence" value="ECO:0007669"/>
    <property type="project" value="InterPro"/>
</dbReference>
<dbReference type="AlphaFoldDB" id="A0A2A2MCA8"/>
<proteinExistence type="inferred from homology"/>
<feature type="signal peptide" evidence="4">
    <location>
        <begin position="1"/>
        <end position="25"/>
    </location>
</feature>
<comment type="similarity">
    <text evidence="4">Belongs to the HdeB family.</text>
</comment>
<dbReference type="GO" id="GO:1990451">
    <property type="term" value="P:cellular stress response to acidic pH"/>
    <property type="evidence" value="ECO:0007669"/>
    <property type="project" value="UniProtKB-UniRule"/>
</dbReference>
<evidence type="ECO:0000313" key="5">
    <source>
        <dbReference type="EMBL" id="PAV96383.1"/>
    </source>
</evidence>
<dbReference type="Gene3D" id="1.10.890.10">
    <property type="entry name" value="HNS-dependent expression A"/>
    <property type="match status" value="1"/>
</dbReference>
<dbReference type="InterPro" id="IPR038303">
    <property type="entry name" value="HdeA/HdeB_sf"/>
</dbReference>
<protein>
    <recommendedName>
        <fullName evidence="4">Acid stress chaperone HdeB</fullName>
    </recommendedName>
</protein>
<feature type="chain" id="PRO_5023987259" description="Acid stress chaperone HdeB" evidence="4">
    <location>
        <begin position="26"/>
        <end position="107"/>
    </location>
</feature>
<evidence type="ECO:0000256" key="4">
    <source>
        <dbReference type="HAMAP-Rule" id="MF_00947"/>
    </source>
</evidence>